<accession>A0A096DKQ9</accession>
<organism evidence="2 3">
    <name type="scientific">Caloranaerobacter azorensis H53214</name>
    <dbReference type="NCBI Taxonomy" id="1156417"/>
    <lineage>
        <taxon>Bacteria</taxon>
        <taxon>Bacillati</taxon>
        <taxon>Bacillota</taxon>
        <taxon>Tissierellia</taxon>
        <taxon>Tissierellales</taxon>
        <taxon>Thermohalobacteraceae</taxon>
        <taxon>Caloranaerobacter</taxon>
    </lineage>
</organism>
<reference evidence="2 3" key="1">
    <citation type="submission" date="2013-12" db="EMBL/GenBank/DDBJ databases">
        <title>Draft genome sequence of Caloranaerobacter sp. H53214.</title>
        <authorList>
            <person name="Jiang L.J."/>
            <person name="Shao Z.Z."/>
            <person name="Long M.N."/>
        </authorList>
    </citation>
    <scope>NUCLEOTIDE SEQUENCE [LARGE SCALE GENOMIC DNA]</scope>
    <source>
        <strain evidence="2 3">H53214</strain>
    </source>
</reference>
<dbReference type="EMBL" id="AZTB01000052">
    <property type="protein sequence ID" value="KGG79876.1"/>
    <property type="molecule type" value="Genomic_DNA"/>
</dbReference>
<comment type="caution">
    <text evidence="2">The sequence shown here is derived from an EMBL/GenBank/DDBJ whole genome shotgun (WGS) entry which is preliminary data.</text>
</comment>
<feature type="region of interest" description="Disordered" evidence="1">
    <location>
        <begin position="39"/>
        <end position="62"/>
    </location>
</feature>
<evidence type="ECO:0000313" key="3">
    <source>
        <dbReference type="Proteomes" id="UP000029622"/>
    </source>
</evidence>
<proteinExistence type="predicted"/>
<sequence length="62" mass="7303">MSIRKSTFTNIKGKQTEYSAITITNDERHFYREAKSQKAQLESKHQHGTRKDVKIPIKRKLT</sequence>
<gene>
    <name evidence="2" type="ORF">Y919_09395</name>
</gene>
<protein>
    <submittedName>
        <fullName evidence="2">Uncharacterized protein</fullName>
    </submittedName>
</protein>
<dbReference type="Proteomes" id="UP000029622">
    <property type="component" value="Unassembled WGS sequence"/>
</dbReference>
<dbReference type="AlphaFoldDB" id="A0A096DKQ9"/>
<evidence type="ECO:0000256" key="1">
    <source>
        <dbReference type="SAM" id="MobiDB-lite"/>
    </source>
</evidence>
<dbReference type="RefSeq" id="WP_035164207.1">
    <property type="nucleotide sequence ID" value="NZ_AZTB01000052.1"/>
</dbReference>
<evidence type="ECO:0000313" key="2">
    <source>
        <dbReference type="EMBL" id="KGG79876.1"/>
    </source>
</evidence>
<feature type="compositionally biased region" description="Basic and acidic residues" evidence="1">
    <location>
        <begin position="39"/>
        <end position="55"/>
    </location>
</feature>
<name>A0A096DKQ9_9FIRM</name>